<protein>
    <recommendedName>
        <fullName evidence="4">F-box domain-containing protein</fullName>
    </recommendedName>
</protein>
<evidence type="ECO:0000256" key="1">
    <source>
        <dbReference type="SAM" id="MobiDB-lite"/>
    </source>
</evidence>
<dbReference type="OrthoDB" id="5985073at2759"/>
<name>A0A6A6V601_9PLEO</name>
<keyword evidence="3" id="KW-1185">Reference proteome</keyword>
<feature type="compositionally biased region" description="Low complexity" evidence="1">
    <location>
        <begin position="28"/>
        <end position="40"/>
    </location>
</feature>
<accession>A0A6A6V601</accession>
<evidence type="ECO:0008006" key="4">
    <source>
        <dbReference type="Google" id="ProtNLM"/>
    </source>
</evidence>
<proteinExistence type="predicted"/>
<gene>
    <name evidence="2" type="ORF">M011DRAFT_144726</name>
</gene>
<organism evidence="2 3">
    <name type="scientific">Sporormia fimetaria CBS 119925</name>
    <dbReference type="NCBI Taxonomy" id="1340428"/>
    <lineage>
        <taxon>Eukaryota</taxon>
        <taxon>Fungi</taxon>
        <taxon>Dikarya</taxon>
        <taxon>Ascomycota</taxon>
        <taxon>Pezizomycotina</taxon>
        <taxon>Dothideomycetes</taxon>
        <taxon>Pleosporomycetidae</taxon>
        <taxon>Pleosporales</taxon>
        <taxon>Sporormiaceae</taxon>
        <taxon>Sporormia</taxon>
    </lineage>
</organism>
<evidence type="ECO:0000313" key="3">
    <source>
        <dbReference type="Proteomes" id="UP000799440"/>
    </source>
</evidence>
<evidence type="ECO:0000313" key="2">
    <source>
        <dbReference type="EMBL" id="KAF2745326.1"/>
    </source>
</evidence>
<dbReference type="Proteomes" id="UP000799440">
    <property type="component" value="Unassembled WGS sequence"/>
</dbReference>
<dbReference type="AlphaFoldDB" id="A0A6A6V601"/>
<feature type="region of interest" description="Disordered" evidence="1">
    <location>
        <begin position="1"/>
        <end position="42"/>
    </location>
</feature>
<dbReference type="EMBL" id="MU006583">
    <property type="protein sequence ID" value="KAF2745326.1"/>
    <property type="molecule type" value="Genomic_DNA"/>
</dbReference>
<sequence>MGDPGENAGSREMPQAGQISDFEEETGAAEASSSGQQTSANPATRFAHYATISESWKNAIETFTFRKLSISEDELTDVANIMTGRRRSYLVHLTFECKNNRDYKSLKDETEGFFRAVEFLIGLLKSWQDDGVQNQLKLKLKFRTRRHKTLRPGQLGFRRPLPVLSNLHKLCVQGDNSRCILLAEFAALQPNLQHLNLVFTDWYRYSLTLRDVYRVAFAETLARIQLQRQPTARLTIDMCHARETTEFRSRQIVITPERLYDPCSAAIRSCSLNLTSLRVNAFLDSTIFWPHEKEPNARSPFWPHLRTLEIMFSGLSPSGERYFQDISDRFYGRRMRGVISDGRQIPIPELLDPFMASFAKAVRSMPSIDQFRLMSSFPWDGAANAFCVSYCAPGIRTVKCMHTYPCLARDRTVEELRQYRGYIGRCFDRKLESDEELLFRRLTYDVFTGWSPSEEVAWSLRCAGQEKYGGRLIETFRSQWERKKTVEYFDPEDLLEDGRPAKRAKKC</sequence>
<reference evidence="2" key="1">
    <citation type="journal article" date="2020" name="Stud. Mycol.">
        <title>101 Dothideomycetes genomes: a test case for predicting lifestyles and emergence of pathogens.</title>
        <authorList>
            <person name="Haridas S."/>
            <person name="Albert R."/>
            <person name="Binder M."/>
            <person name="Bloem J."/>
            <person name="Labutti K."/>
            <person name="Salamov A."/>
            <person name="Andreopoulos B."/>
            <person name="Baker S."/>
            <person name="Barry K."/>
            <person name="Bills G."/>
            <person name="Bluhm B."/>
            <person name="Cannon C."/>
            <person name="Castanera R."/>
            <person name="Culley D."/>
            <person name="Daum C."/>
            <person name="Ezra D."/>
            <person name="Gonzalez J."/>
            <person name="Henrissat B."/>
            <person name="Kuo A."/>
            <person name="Liang C."/>
            <person name="Lipzen A."/>
            <person name="Lutzoni F."/>
            <person name="Magnuson J."/>
            <person name="Mondo S."/>
            <person name="Nolan M."/>
            <person name="Ohm R."/>
            <person name="Pangilinan J."/>
            <person name="Park H.-J."/>
            <person name="Ramirez L."/>
            <person name="Alfaro M."/>
            <person name="Sun H."/>
            <person name="Tritt A."/>
            <person name="Yoshinaga Y."/>
            <person name="Zwiers L.-H."/>
            <person name="Turgeon B."/>
            <person name="Goodwin S."/>
            <person name="Spatafora J."/>
            <person name="Crous P."/>
            <person name="Grigoriev I."/>
        </authorList>
    </citation>
    <scope>NUCLEOTIDE SEQUENCE</scope>
    <source>
        <strain evidence="2">CBS 119925</strain>
    </source>
</reference>